<protein>
    <recommendedName>
        <fullName evidence="4">Low temperature requirement protein LtrA</fullName>
    </recommendedName>
</protein>
<feature type="transmembrane region" description="Helical" evidence="1">
    <location>
        <begin position="141"/>
        <end position="158"/>
    </location>
</feature>
<feature type="transmembrane region" description="Helical" evidence="1">
    <location>
        <begin position="308"/>
        <end position="328"/>
    </location>
</feature>
<accession>A0A8J3QYM9</accession>
<comment type="caution">
    <text evidence="2">The sequence shown here is derived from an EMBL/GenBank/DDBJ whole genome shotgun (WGS) entry which is preliminary data.</text>
</comment>
<feature type="transmembrane region" description="Helical" evidence="1">
    <location>
        <begin position="657"/>
        <end position="680"/>
    </location>
</feature>
<sequence>MARTGVEQLLRDPQKPREISFLELFFDLAIIFALTQFSQRFLRDFRWENSLQTLILLAAVWWVWVGAARTTDWLDPDKPFPQVIIVGMMFAGLVLAASVPQAFGKHGVVFAGANVAAHLVRHLSIARALRGHPVGKRSARAATWFGATAILWLAGSFLPATPRLVLWSAAVILDYLGVGLGWRVPGLPPTPQAHLRVLGTHIAERHRQIFVIAVGELVLTSGITFSRTGLDIVRMSAFALAFAIAGLVAWIFFLPRGLTLGETLDRRRPAVAVFASYTHLIMILGIVVTAMSAEILVSRPLGETRAQWSAAIVAGPFLFLGGRALYAWGVFGRPAWRAPTGMVILAAISPAMVRLPPLAVAGVVGLVLLAILFSYQHIGPEARRAGTSVERLLKKRRNPREISSYELFFDLAMIFALTRVSQRILTDFGLVNIAESLILVAGVYWIWVATAWSTDWFNPDEPRLQRLIIGIMFAELLMASAVPTAFGAHGLLFAGAYAGIHIVRGLVIVPALRGSPLQARSARVLIWFSISAVLWLVGAFLPGSDRIALWAAAIALDGASAWFGWPVPRLSHAPQAHLKVIGEHIAERYRQVYIISLGALVLLSSLAYSRAGFDYVRTLAFVLAFTNAALLLWSYFLPPGRDLGNVVNATAPRVAVAAAYCHGIMIAGTVVTAAGAEMYIRRPLGAPSAALSMTVLGGAALHILGRTLLGLTVYRVRRPWRGPVALLVIAGIAPGVVIAPPLVAPIVGVLVILGLTFNYRKTAANPPLRS</sequence>
<feature type="transmembrane region" description="Helical" evidence="1">
    <location>
        <begin position="492"/>
        <end position="512"/>
    </location>
</feature>
<feature type="transmembrane region" description="Helical" evidence="1">
    <location>
        <begin position="686"/>
        <end position="704"/>
    </location>
</feature>
<feature type="transmembrane region" description="Helical" evidence="1">
    <location>
        <begin position="164"/>
        <end position="182"/>
    </location>
</feature>
<feature type="transmembrane region" description="Helical" evidence="1">
    <location>
        <begin position="428"/>
        <end position="447"/>
    </location>
</feature>
<reference evidence="2" key="1">
    <citation type="submission" date="2021-01" db="EMBL/GenBank/DDBJ databases">
        <title>Whole genome shotgun sequence of Rugosimonospora africana NBRC 104875.</title>
        <authorList>
            <person name="Komaki H."/>
            <person name="Tamura T."/>
        </authorList>
    </citation>
    <scope>NUCLEOTIDE SEQUENCE</scope>
    <source>
        <strain evidence="2">NBRC 104875</strain>
    </source>
</reference>
<name>A0A8J3QYM9_9ACTN</name>
<feature type="transmembrane region" description="Helical" evidence="1">
    <location>
        <begin position="724"/>
        <end position="757"/>
    </location>
</feature>
<evidence type="ECO:0000313" key="3">
    <source>
        <dbReference type="Proteomes" id="UP000642748"/>
    </source>
</evidence>
<evidence type="ECO:0008006" key="4">
    <source>
        <dbReference type="Google" id="ProtNLM"/>
    </source>
</evidence>
<feature type="transmembrane region" description="Helical" evidence="1">
    <location>
        <begin position="80"/>
        <end position="103"/>
    </location>
</feature>
<feature type="transmembrane region" description="Helical" evidence="1">
    <location>
        <begin position="592"/>
        <end position="609"/>
    </location>
</feature>
<dbReference type="PANTHER" id="PTHR36840:SF1">
    <property type="entry name" value="BLL5714 PROTEIN"/>
    <property type="match status" value="1"/>
</dbReference>
<feature type="transmembrane region" description="Helical" evidence="1">
    <location>
        <begin position="50"/>
        <end position="68"/>
    </location>
</feature>
<dbReference type="Proteomes" id="UP000642748">
    <property type="component" value="Unassembled WGS sequence"/>
</dbReference>
<dbReference type="PANTHER" id="PTHR36840">
    <property type="entry name" value="BLL5714 PROTEIN"/>
    <property type="match status" value="1"/>
</dbReference>
<organism evidence="2 3">
    <name type="scientific">Rugosimonospora africana</name>
    <dbReference type="NCBI Taxonomy" id="556532"/>
    <lineage>
        <taxon>Bacteria</taxon>
        <taxon>Bacillati</taxon>
        <taxon>Actinomycetota</taxon>
        <taxon>Actinomycetes</taxon>
        <taxon>Micromonosporales</taxon>
        <taxon>Micromonosporaceae</taxon>
        <taxon>Rugosimonospora</taxon>
    </lineage>
</organism>
<feature type="transmembrane region" description="Helical" evidence="1">
    <location>
        <begin position="232"/>
        <end position="253"/>
    </location>
</feature>
<evidence type="ECO:0000313" key="2">
    <source>
        <dbReference type="EMBL" id="GIH19815.1"/>
    </source>
</evidence>
<feature type="transmembrane region" description="Helical" evidence="1">
    <location>
        <begin position="524"/>
        <end position="541"/>
    </location>
</feature>
<dbReference type="EMBL" id="BONZ01000085">
    <property type="protein sequence ID" value="GIH19815.1"/>
    <property type="molecule type" value="Genomic_DNA"/>
</dbReference>
<keyword evidence="1" id="KW-0472">Membrane</keyword>
<keyword evidence="3" id="KW-1185">Reference proteome</keyword>
<dbReference type="AlphaFoldDB" id="A0A8J3QYM9"/>
<keyword evidence="1" id="KW-1133">Transmembrane helix</keyword>
<feature type="transmembrane region" description="Helical" evidence="1">
    <location>
        <begin position="358"/>
        <end position="375"/>
    </location>
</feature>
<feature type="transmembrane region" description="Helical" evidence="1">
    <location>
        <begin position="209"/>
        <end position="226"/>
    </location>
</feature>
<dbReference type="Pfam" id="PF06772">
    <property type="entry name" value="LtrA"/>
    <property type="match status" value="2"/>
</dbReference>
<feature type="transmembrane region" description="Helical" evidence="1">
    <location>
        <begin position="274"/>
        <end position="296"/>
    </location>
</feature>
<feature type="transmembrane region" description="Helical" evidence="1">
    <location>
        <begin position="615"/>
        <end position="636"/>
    </location>
</feature>
<keyword evidence="1" id="KW-0812">Transmembrane</keyword>
<evidence type="ECO:0000256" key="1">
    <source>
        <dbReference type="SAM" id="Phobius"/>
    </source>
</evidence>
<gene>
    <name evidence="2" type="ORF">Raf01_79870</name>
</gene>
<feature type="transmembrane region" description="Helical" evidence="1">
    <location>
        <begin position="21"/>
        <end position="38"/>
    </location>
</feature>
<feature type="transmembrane region" description="Helical" evidence="1">
    <location>
        <begin position="547"/>
        <end position="565"/>
    </location>
</feature>
<dbReference type="InterPro" id="IPR010640">
    <property type="entry name" value="Low_temperature_requirement_A"/>
</dbReference>
<proteinExistence type="predicted"/>